<dbReference type="GO" id="GO:0006352">
    <property type="term" value="P:DNA-templated transcription initiation"/>
    <property type="evidence" value="ECO:0007669"/>
    <property type="project" value="InterPro"/>
</dbReference>
<keyword evidence="3" id="KW-0731">Sigma factor</keyword>
<keyword evidence="9" id="KW-1185">Reference proteome</keyword>
<dbReference type="PANTHER" id="PTHR43133:SF62">
    <property type="entry name" value="RNA POLYMERASE SIGMA FACTOR SIGZ"/>
    <property type="match status" value="1"/>
</dbReference>
<protein>
    <submittedName>
        <fullName evidence="8">RNA polymerase sigma factor</fullName>
    </submittedName>
</protein>
<dbReference type="InterPro" id="IPR013325">
    <property type="entry name" value="RNA_pol_sigma_r2"/>
</dbReference>
<evidence type="ECO:0000256" key="2">
    <source>
        <dbReference type="ARBA" id="ARBA00023015"/>
    </source>
</evidence>
<keyword evidence="4" id="KW-0804">Transcription</keyword>
<dbReference type="Pfam" id="PF08281">
    <property type="entry name" value="Sigma70_r4_2"/>
    <property type="match status" value="1"/>
</dbReference>
<dbReference type="SUPFAM" id="SSF88659">
    <property type="entry name" value="Sigma3 and sigma4 domains of RNA polymerase sigma factors"/>
    <property type="match status" value="1"/>
</dbReference>
<comment type="similarity">
    <text evidence="1">Belongs to the sigma-70 factor family. ECF subfamily.</text>
</comment>
<proteinExistence type="inferred from homology"/>
<gene>
    <name evidence="8" type="ORF">HMEPL2_01500</name>
</gene>
<dbReference type="SUPFAM" id="SSF88946">
    <property type="entry name" value="Sigma2 domain of RNA polymerase sigma factors"/>
    <property type="match status" value="1"/>
</dbReference>
<evidence type="ECO:0000313" key="9">
    <source>
        <dbReference type="Proteomes" id="UP000501053"/>
    </source>
</evidence>
<dbReference type="NCBIfam" id="TIGR02937">
    <property type="entry name" value="sigma70-ECF"/>
    <property type="match status" value="1"/>
</dbReference>
<sequence length="207" mass="23339">MSERDMPETGKANTISTDNGHVRPAQEFDYADALARCARGEHAALQRLYQQEGAKLLGVVLRIVKDRGMAEDIVHDACLNIWQRADSFDPQKGTARTWIFSIARHLALNAIRGRDREVSVDLNDPHELDDDDTFQQASQVTDAFDWQTGQRMDECLQQLETERRNCVLHAYVDGLSHAEIAAHTGAPLGTVKAWIKRSLLRLRECMA</sequence>
<feature type="domain" description="RNA polymerase sigma-70 region 2" evidence="6">
    <location>
        <begin position="48"/>
        <end position="116"/>
    </location>
</feature>
<accession>A0A6F8X7D9</accession>
<dbReference type="GO" id="GO:0016987">
    <property type="term" value="F:sigma factor activity"/>
    <property type="evidence" value="ECO:0007669"/>
    <property type="project" value="UniProtKB-KW"/>
</dbReference>
<dbReference type="Pfam" id="PF04542">
    <property type="entry name" value="Sigma70_r2"/>
    <property type="match status" value="1"/>
</dbReference>
<dbReference type="InterPro" id="IPR036388">
    <property type="entry name" value="WH-like_DNA-bd_sf"/>
</dbReference>
<evidence type="ECO:0000256" key="4">
    <source>
        <dbReference type="ARBA" id="ARBA00023163"/>
    </source>
</evidence>
<evidence type="ECO:0000313" key="8">
    <source>
        <dbReference type="EMBL" id="BCB69799.1"/>
    </source>
</evidence>
<dbReference type="Gene3D" id="1.10.1740.10">
    <property type="match status" value="1"/>
</dbReference>
<reference evidence="8 9" key="1">
    <citation type="submission" date="2020-03" db="EMBL/GenBank/DDBJ databases">
        <title>Complete Genome Sequence of Halomonas meridiana strain Eplume2, isolated from hydrothermal-plume in the north east Pacific Ocean.</title>
        <authorList>
            <person name="Kurihara Y."/>
            <person name="Kawai S."/>
            <person name="Sakai A."/>
            <person name="Galipon J."/>
            <person name="Arakawa K."/>
        </authorList>
    </citation>
    <scope>NUCLEOTIDE SEQUENCE [LARGE SCALE GENOMIC DNA]</scope>
    <source>
        <strain evidence="8 9">Eplume2</strain>
    </source>
</reference>
<dbReference type="InterPro" id="IPR013324">
    <property type="entry name" value="RNA_pol_sigma_r3/r4-like"/>
</dbReference>
<dbReference type="RefSeq" id="WP_232068234.1">
    <property type="nucleotide sequence ID" value="NZ_AP022869.1"/>
</dbReference>
<dbReference type="InterPro" id="IPR013249">
    <property type="entry name" value="RNA_pol_sigma70_r4_t2"/>
</dbReference>
<dbReference type="Gene3D" id="1.10.10.10">
    <property type="entry name" value="Winged helix-like DNA-binding domain superfamily/Winged helix DNA-binding domain"/>
    <property type="match status" value="1"/>
</dbReference>
<dbReference type="InterPro" id="IPR014284">
    <property type="entry name" value="RNA_pol_sigma-70_dom"/>
</dbReference>
<dbReference type="InterPro" id="IPR007627">
    <property type="entry name" value="RNA_pol_sigma70_r2"/>
</dbReference>
<evidence type="ECO:0000256" key="5">
    <source>
        <dbReference type="SAM" id="MobiDB-lite"/>
    </source>
</evidence>
<keyword evidence="2" id="KW-0805">Transcription regulation</keyword>
<dbReference type="Proteomes" id="UP000501053">
    <property type="component" value="Chromosome"/>
</dbReference>
<evidence type="ECO:0000259" key="6">
    <source>
        <dbReference type="Pfam" id="PF04542"/>
    </source>
</evidence>
<evidence type="ECO:0000259" key="7">
    <source>
        <dbReference type="Pfam" id="PF08281"/>
    </source>
</evidence>
<dbReference type="EMBL" id="AP022869">
    <property type="protein sequence ID" value="BCB69799.1"/>
    <property type="molecule type" value="Genomic_DNA"/>
</dbReference>
<dbReference type="PANTHER" id="PTHR43133">
    <property type="entry name" value="RNA POLYMERASE ECF-TYPE SIGMA FACTO"/>
    <property type="match status" value="1"/>
</dbReference>
<dbReference type="InterPro" id="IPR039425">
    <property type="entry name" value="RNA_pol_sigma-70-like"/>
</dbReference>
<evidence type="ECO:0000256" key="3">
    <source>
        <dbReference type="ARBA" id="ARBA00023082"/>
    </source>
</evidence>
<dbReference type="GO" id="GO:0003677">
    <property type="term" value="F:DNA binding"/>
    <property type="evidence" value="ECO:0007669"/>
    <property type="project" value="InterPro"/>
</dbReference>
<feature type="region of interest" description="Disordered" evidence="5">
    <location>
        <begin position="1"/>
        <end position="21"/>
    </location>
</feature>
<dbReference type="AlphaFoldDB" id="A0A6F8X7D9"/>
<organism evidence="8 9">
    <name type="scientific">Vreelandella aquamarina</name>
    <dbReference type="NCBI Taxonomy" id="77097"/>
    <lineage>
        <taxon>Bacteria</taxon>
        <taxon>Pseudomonadati</taxon>
        <taxon>Pseudomonadota</taxon>
        <taxon>Gammaproteobacteria</taxon>
        <taxon>Oceanospirillales</taxon>
        <taxon>Halomonadaceae</taxon>
        <taxon>Vreelandella</taxon>
    </lineage>
</organism>
<feature type="domain" description="RNA polymerase sigma factor 70 region 4 type 2" evidence="7">
    <location>
        <begin position="150"/>
        <end position="202"/>
    </location>
</feature>
<dbReference type="CDD" id="cd06171">
    <property type="entry name" value="Sigma70_r4"/>
    <property type="match status" value="1"/>
</dbReference>
<name>A0A6F8X7D9_9GAMM</name>
<evidence type="ECO:0000256" key="1">
    <source>
        <dbReference type="ARBA" id="ARBA00010641"/>
    </source>
</evidence>